<dbReference type="EMBL" id="JYNZ01000003">
    <property type="protein sequence ID" value="KXK26847.1"/>
    <property type="molecule type" value="Genomic_DNA"/>
</dbReference>
<evidence type="ECO:0000313" key="2">
    <source>
        <dbReference type="Proteomes" id="UP000070457"/>
    </source>
</evidence>
<gene>
    <name evidence="1" type="ORF">TR69_WS6001000868</name>
</gene>
<proteinExistence type="predicted"/>
<dbReference type="STRING" id="1617426.TR69_WS6001000868"/>
<sequence>MVTRYLTQTLTSEVRGIGPATVDGLAEMFDVTDSTPHHDKAFLDTILYLISRYGESLHRPEFAAEAQMIMDSFHVERTEHLDCKLSPGMFVRAVRAFSRADKLYPGYLSQLAANTGSFPEEP</sequence>
<name>A0A136LZ08_9BACT</name>
<dbReference type="Proteomes" id="UP000070457">
    <property type="component" value="Unassembled WGS sequence"/>
</dbReference>
<organism evidence="1 2">
    <name type="scientific">candidate division WS6 bacterium OLB20</name>
    <dbReference type="NCBI Taxonomy" id="1617426"/>
    <lineage>
        <taxon>Bacteria</taxon>
        <taxon>Candidatus Dojkabacteria</taxon>
    </lineage>
</organism>
<protein>
    <submittedName>
        <fullName evidence="1">Uncharacterized protein</fullName>
    </submittedName>
</protein>
<dbReference type="AlphaFoldDB" id="A0A136LZ08"/>
<accession>A0A136LZ08</accession>
<comment type="caution">
    <text evidence="1">The sequence shown here is derived from an EMBL/GenBank/DDBJ whole genome shotgun (WGS) entry which is preliminary data.</text>
</comment>
<reference evidence="1 2" key="1">
    <citation type="submission" date="2015-02" db="EMBL/GenBank/DDBJ databases">
        <title>Improved understanding of the partial-nitritation anammox process through 23 genomes representing the majority of the microbial community.</title>
        <authorList>
            <person name="Speth D.R."/>
            <person name="In T Zandt M."/>
            <person name="Guerrero Cruz S."/>
            <person name="Jetten M.S."/>
            <person name="Dutilh B.E."/>
        </authorList>
    </citation>
    <scope>NUCLEOTIDE SEQUENCE [LARGE SCALE GENOMIC DNA]</scope>
    <source>
        <strain evidence="1">OLB20</strain>
    </source>
</reference>
<evidence type="ECO:0000313" key="1">
    <source>
        <dbReference type="EMBL" id="KXK26847.1"/>
    </source>
</evidence>